<keyword evidence="5" id="KW-1185">Reference proteome</keyword>
<comment type="subcellular location">
    <subcellularLocation>
        <location evidence="2">Cell membrane</location>
        <topology evidence="2">Multi-pass membrane protein</topology>
    </subcellularLocation>
</comment>
<feature type="transmembrane region" description="Helical" evidence="3">
    <location>
        <begin position="170"/>
        <end position="190"/>
    </location>
</feature>
<comment type="caution">
    <text evidence="4">The sequence shown here is derived from an EMBL/GenBank/DDBJ whole genome shotgun (WGS) entry which is preliminary data.</text>
</comment>
<evidence type="ECO:0000256" key="2">
    <source>
        <dbReference type="PIRNR" id="PIRNR016661"/>
    </source>
</evidence>
<keyword evidence="2" id="KW-0813">Transport</keyword>
<keyword evidence="2 3" id="KW-0472">Membrane</keyword>
<reference evidence="4 5" key="1">
    <citation type="submission" date="2020-08" db="EMBL/GenBank/DDBJ databases">
        <title>Genomic Encyclopedia of Type Strains, Phase IV (KMG-IV): sequencing the most valuable type-strain genomes for metagenomic binning, comparative biology and taxonomic classification.</title>
        <authorList>
            <person name="Goeker M."/>
        </authorList>
    </citation>
    <scope>NUCLEOTIDE SEQUENCE [LARGE SCALE GENOMIC DNA]</scope>
    <source>
        <strain evidence="4 5">DSM 103733</strain>
    </source>
</reference>
<feature type="transmembrane region" description="Helical" evidence="3">
    <location>
        <begin position="104"/>
        <end position="125"/>
    </location>
</feature>
<feature type="transmembrane region" description="Helical" evidence="3">
    <location>
        <begin position="137"/>
        <end position="158"/>
    </location>
</feature>
<feature type="transmembrane region" description="Helical" evidence="3">
    <location>
        <begin position="63"/>
        <end position="84"/>
    </location>
</feature>
<protein>
    <recommendedName>
        <fullName evidence="2">Biotin transporter</fullName>
    </recommendedName>
</protein>
<keyword evidence="3" id="KW-1133">Transmembrane helix</keyword>
<comment type="similarity">
    <text evidence="1 2">Belongs to the BioY family.</text>
</comment>
<dbReference type="OrthoDB" id="9803495at2"/>
<evidence type="ECO:0000256" key="1">
    <source>
        <dbReference type="ARBA" id="ARBA00010692"/>
    </source>
</evidence>
<keyword evidence="2" id="KW-1003">Cell membrane</keyword>
<accession>A0A841K654</accession>
<dbReference type="Pfam" id="PF02632">
    <property type="entry name" value="BioY"/>
    <property type="match status" value="1"/>
</dbReference>
<dbReference type="InterPro" id="IPR003784">
    <property type="entry name" value="BioY"/>
</dbReference>
<organism evidence="4 5">
    <name type="scientific">Silvibacterium bohemicum</name>
    <dbReference type="NCBI Taxonomy" id="1577686"/>
    <lineage>
        <taxon>Bacteria</taxon>
        <taxon>Pseudomonadati</taxon>
        <taxon>Acidobacteriota</taxon>
        <taxon>Terriglobia</taxon>
        <taxon>Terriglobales</taxon>
        <taxon>Acidobacteriaceae</taxon>
        <taxon>Silvibacterium</taxon>
    </lineage>
</organism>
<dbReference type="AlphaFoldDB" id="A0A841K654"/>
<dbReference type="RefSeq" id="WP_050060346.1">
    <property type="nucleotide sequence ID" value="NZ_JACHEK010000010.1"/>
</dbReference>
<dbReference type="Gene3D" id="1.10.1760.20">
    <property type="match status" value="1"/>
</dbReference>
<gene>
    <name evidence="4" type="ORF">HNQ77_004600</name>
</gene>
<proteinExistence type="inferred from homology"/>
<evidence type="ECO:0000313" key="4">
    <source>
        <dbReference type="EMBL" id="MBB6146621.1"/>
    </source>
</evidence>
<dbReference type="PIRSF" id="PIRSF016661">
    <property type="entry name" value="BioY"/>
    <property type="match status" value="1"/>
</dbReference>
<keyword evidence="3" id="KW-0812">Transmembrane</keyword>
<evidence type="ECO:0000256" key="3">
    <source>
        <dbReference type="SAM" id="Phobius"/>
    </source>
</evidence>
<dbReference type="Proteomes" id="UP000538666">
    <property type="component" value="Unassembled WGS sequence"/>
</dbReference>
<dbReference type="GO" id="GO:0005886">
    <property type="term" value="C:plasma membrane"/>
    <property type="evidence" value="ECO:0007669"/>
    <property type="project" value="UniProtKB-SubCell"/>
</dbReference>
<evidence type="ECO:0000313" key="5">
    <source>
        <dbReference type="Proteomes" id="UP000538666"/>
    </source>
</evidence>
<name>A0A841K654_9BACT</name>
<feature type="transmembrane region" description="Helical" evidence="3">
    <location>
        <begin position="30"/>
        <end position="51"/>
    </location>
</feature>
<dbReference type="PANTHER" id="PTHR34295:SF1">
    <property type="entry name" value="BIOTIN TRANSPORTER BIOY"/>
    <property type="match status" value="1"/>
</dbReference>
<dbReference type="GO" id="GO:0015225">
    <property type="term" value="F:biotin transmembrane transporter activity"/>
    <property type="evidence" value="ECO:0007669"/>
    <property type="project" value="UniProtKB-UniRule"/>
</dbReference>
<dbReference type="PANTHER" id="PTHR34295">
    <property type="entry name" value="BIOTIN TRANSPORTER BIOY"/>
    <property type="match status" value="1"/>
</dbReference>
<dbReference type="EMBL" id="JACHEK010000010">
    <property type="protein sequence ID" value="MBB6146621.1"/>
    <property type="molecule type" value="Genomic_DNA"/>
</dbReference>
<sequence length="202" mass="20731">MAEIQTAGTVSAVCSPLQPTLASHLSRQTALVIGASAFVAVCAHLSVPLLFTPVPLTMQNFAVLVVGMFLAPAPAFAALALYLIEGASGLPVFTPHGGAGLLHLLGPSGGFLLAYPFVAAGASMLSRRIRPASFTTYAFSAAAASVFLYLCGAAWFTVLSHLSLAATLKMTVLPFLPGDALKVITAAGIVSATTKFRRRIGA</sequence>